<reference evidence="1 2" key="1">
    <citation type="submission" date="2017-06" db="EMBL/GenBank/DDBJ databases">
        <title>Genome sequencing of cyanobaciteial culture collection at National Institute for Environmental Studies (NIES).</title>
        <authorList>
            <person name="Hirose Y."/>
            <person name="Shimura Y."/>
            <person name="Fujisawa T."/>
            <person name="Nakamura Y."/>
            <person name="Kawachi M."/>
        </authorList>
    </citation>
    <scope>NUCLEOTIDE SEQUENCE [LARGE SCALE GENOMIC DNA]</scope>
    <source>
        <strain evidence="1 2">NIES-37</strain>
    </source>
</reference>
<dbReference type="AlphaFoldDB" id="A0A1Z4N332"/>
<keyword evidence="2" id="KW-1185">Reference proteome</keyword>
<dbReference type="EMBL" id="AP018248">
    <property type="protein sequence ID" value="BAZ00106.1"/>
    <property type="molecule type" value="Genomic_DNA"/>
</dbReference>
<dbReference type="KEGG" id="ttq:NIES37_40890"/>
<protein>
    <submittedName>
        <fullName evidence="1">Uncharacterized protein</fullName>
    </submittedName>
</protein>
<dbReference type="Proteomes" id="UP000218785">
    <property type="component" value="Chromosome"/>
</dbReference>
<accession>A0A1Z4N332</accession>
<sequence length="462" mass="50789">MAFPGALHQISDSNQEIFELIASLDECFITGFANLDEQHLQTLQALGRVFTGTPLQQSLVDSTAAITTNEFVDKHFAVLASVRAAIQGAIFDTVLSQARSLLGRTAIAEVELDYEADEPPNNVKVLLASVRHWLMEIALVGYARLDVATLVPFLGTLEQIQAEPLLVRQAALLTGYFNELMGNLPVADSAAISKYRWVDLWTQAMLGTLRPGILPKSQLISGNLEILGLDLRQHANFVSFTAYGLLNANNQTQLVRVTQSAYKVDAINNEQIWLLFPNASVLLDAFAQNRVLQIQDIPLLPTGDLLWQGQGELGQNYNLMKRAAEFFAENTSNSLIYSTVAACDRHPIQIAEPIYLSNYQVVKNDENLVLNWGDAGELSIANERISSLSELNLDIIAKSQQIFGLLRFDAGKWSIQPLAVAVKNKITSTGQTAASVIAKKDSIKNSVVGILQERSSRLLRKS</sequence>
<gene>
    <name evidence="1" type="ORF">NIES37_40890</name>
</gene>
<evidence type="ECO:0000313" key="1">
    <source>
        <dbReference type="EMBL" id="BAZ00106.1"/>
    </source>
</evidence>
<proteinExistence type="predicted"/>
<dbReference type="RefSeq" id="WP_096578742.1">
    <property type="nucleotide sequence ID" value="NZ_CAWNJS010000001.1"/>
</dbReference>
<evidence type="ECO:0000313" key="2">
    <source>
        <dbReference type="Proteomes" id="UP000218785"/>
    </source>
</evidence>
<name>A0A1Z4N332_9CYAN</name>
<organism evidence="1 2">
    <name type="scientific">Tolypothrix tenuis PCC 7101</name>
    <dbReference type="NCBI Taxonomy" id="231146"/>
    <lineage>
        <taxon>Bacteria</taxon>
        <taxon>Bacillati</taxon>
        <taxon>Cyanobacteriota</taxon>
        <taxon>Cyanophyceae</taxon>
        <taxon>Nostocales</taxon>
        <taxon>Tolypothrichaceae</taxon>
        <taxon>Tolypothrix</taxon>
    </lineage>
</organism>